<keyword evidence="1" id="KW-0812">Transmembrane</keyword>
<keyword evidence="1" id="KW-1133">Transmembrane helix</keyword>
<proteinExistence type="predicted"/>
<name>A0AAW2HGV3_9NEOP</name>
<evidence type="ECO:0000313" key="2">
    <source>
        <dbReference type="EMBL" id="KAL0268915.1"/>
    </source>
</evidence>
<organism evidence="2">
    <name type="scientific">Menopon gallinae</name>
    <name type="common">poultry shaft louse</name>
    <dbReference type="NCBI Taxonomy" id="328185"/>
    <lineage>
        <taxon>Eukaryota</taxon>
        <taxon>Metazoa</taxon>
        <taxon>Ecdysozoa</taxon>
        <taxon>Arthropoda</taxon>
        <taxon>Hexapoda</taxon>
        <taxon>Insecta</taxon>
        <taxon>Pterygota</taxon>
        <taxon>Neoptera</taxon>
        <taxon>Paraneoptera</taxon>
        <taxon>Psocodea</taxon>
        <taxon>Troctomorpha</taxon>
        <taxon>Phthiraptera</taxon>
        <taxon>Amblycera</taxon>
        <taxon>Menoponidae</taxon>
        <taxon>Menopon</taxon>
    </lineage>
</organism>
<protein>
    <submittedName>
        <fullName evidence="2">Uncharacterized protein</fullName>
    </submittedName>
</protein>
<sequence length="358" mass="41191">MLAALGCADGLGLAEMMSNYAKVTTNRDLIATGQTHRMEPKATIRVPETETEAAFNGTEYEDFDDLESSEEPVFRQTPTDSGTVLKVVNGLVSLLTLMYKFGDHKGLGSERVRKESVVAEPRYSPVMPTNKFVHHTDQEKQPISNFPPYNPLTANAADSYSLNNRQTSYEADMEEYKTKNPMGDFQKQNAYDASYHDSPQQDGGWNAIGQDYPVYKPNKPNTNFDGDARHPWKTVDDFPVYTPPDKKPIDYHDFLLHESPEDHHHGLHVPEDEHRVSKRPYSYYFLGRKLWYIPLIFSVYFIIYIGALVLKSFARHKIQFPEKLAELNDDYKHRRYRRVDEATENYANAVVNTKYKLM</sequence>
<gene>
    <name evidence="2" type="ORF">PYX00_010696</name>
</gene>
<keyword evidence="1" id="KW-0472">Membrane</keyword>
<accession>A0AAW2HGV3</accession>
<comment type="caution">
    <text evidence="2">The sequence shown here is derived from an EMBL/GenBank/DDBJ whole genome shotgun (WGS) entry which is preliminary data.</text>
</comment>
<dbReference type="EMBL" id="JARGDH010000005">
    <property type="protein sequence ID" value="KAL0268915.1"/>
    <property type="molecule type" value="Genomic_DNA"/>
</dbReference>
<dbReference type="AlphaFoldDB" id="A0AAW2HGV3"/>
<feature type="transmembrane region" description="Helical" evidence="1">
    <location>
        <begin position="290"/>
        <end position="310"/>
    </location>
</feature>
<evidence type="ECO:0000256" key="1">
    <source>
        <dbReference type="SAM" id="Phobius"/>
    </source>
</evidence>
<reference evidence="2" key="1">
    <citation type="journal article" date="2024" name="Gigascience">
        <title>Chromosome-level genome of the poultry shaft louse Menopon gallinae provides insight into the host-switching and adaptive evolution of parasitic lice.</title>
        <authorList>
            <person name="Xu Y."/>
            <person name="Ma L."/>
            <person name="Liu S."/>
            <person name="Liang Y."/>
            <person name="Liu Q."/>
            <person name="He Z."/>
            <person name="Tian L."/>
            <person name="Duan Y."/>
            <person name="Cai W."/>
            <person name="Li H."/>
            <person name="Song F."/>
        </authorList>
    </citation>
    <scope>NUCLEOTIDE SEQUENCE</scope>
    <source>
        <strain evidence="2">Cailab_2023a</strain>
    </source>
</reference>